<protein>
    <recommendedName>
        <fullName evidence="9">Bacterioferritin</fullName>
        <ecNumber evidence="9">1.16.3.1</ecNumber>
    </recommendedName>
</protein>
<dbReference type="InterPro" id="IPR012347">
    <property type="entry name" value="Ferritin-like"/>
</dbReference>
<dbReference type="Gene3D" id="1.20.1260.10">
    <property type="match status" value="1"/>
</dbReference>
<keyword evidence="3" id="KW-0813">Transport</keyword>
<dbReference type="CDD" id="cd00907">
    <property type="entry name" value="Bacterioferritin"/>
    <property type="match status" value="1"/>
</dbReference>
<accession>A0ABS1CL90</accession>
<keyword evidence="2 9" id="KW-0409">Iron storage</keyword>
<feature type="domain" description="Ferritin-like diiron" evidence="10">
    <location>
        <begin position="18"/>
        <end position="163"/>
    </location>
</feature>
<dbReference type="NCBIfam" id="TIGR00754">
    <property type="entry name" value="bfr"/>
    <property type="match status" value="1"/>
</dbReference>
<keyword evidence="7" id="KW-0406">Ion transport</keyword>
<dbReference type="PROSITE" id="PS50905">
    <property type="entry name" value="FERRITIN_LIKE"/>
    <property type="match status" value="1"/>
</dbReference>
<evidence type="ECO:0000259" key="10">
    <source>
        <dbReference type="PROSITE" id="PS50905"/>
    </source>
</evidence>
<dbReference type="InterPro" id="IPR002024">
    <property type="entry name" value="Bacterioferritin"/>
</dbReference>
<dbReference type="InterPro" id="IPR009040">
    <property type="entry name" value="Ferritin-like_diiron"/>
</dbReference>
<keyword evidence="4" id="KW-0410">Iron transport</keyword>
<comment type="catalytic activity">
    <reaction evidence="8">
        <text>Fe(2+)(in) = Fe(2+)(out)</text>
        <dbReference type="Rhea" id="RHEA:28486"/>
        <dbReference type="ChEBI" id="CHEBI:29033"/>
    </reaction>
</comment>
<evidence type="ECO:0000256" key="9">
    <source>
        <dbReference type="PIRNR" id="PIRNR002560"/>
    </source>
</evidence>
<comment type="function">
    <text evidence="9">Iron-storage protein, whose ferroxidase center binds Fe(2+), oxidizes it using dioxygen to Fe(3+), and participates in the subsequent Fe(3+) oxide mineral core formation within the central cavity of the BFR protein shell.</text>
</comment>
<reference evidence="11 12" key="1">
    <citation type="journal article" date="2020" name="Microorganisms">
        <title>Osmotic Adaptation and Compatible Solute Biosynthesis of Phototrophic Bacteria as Revealed from Genome Analyses.</title>
        <authorList>
            <person name="Imhoff J.F."/>
            <person name="Rahn T."/>
            <person name="Kunzel S."/>
            <person name="Keller A."/>
            <person name="Neulinger S.C."/>
        </authorList>
    </citation>
    <scope>NUCLEOTIDE SEQUENCE [LARGE SCALE GENOMIC DNA]</scope>
    <source>
        <strain evidence="11 12">DSM 6210</strain>
    </source>
</reference>
<sequence>MGCAAAATALQPAFGEAMKGNQRILAQLQRLLNSELAAADQFLVHARMFEDWGYTRLAAHTEAALQDSRRHIDLLLRRMLFLGSAPDLLEREAMATATAVREMLRHDVDMQYRLVEHLRAAMASCVEEHDFQSLAMLAEMLRDCEETHVNWLEQQLAQVEAMGLENYLSRQL</sequence>
<evidence type="ECO:0000313" key="12">
    <source>
        <dbReference type="Proteomes" id="UP000748752"/>
    </source>
</evidence>
<evidence type="ECO:0000256" key="5">
    <source>
        <dbReference type="ARBA" id="ARBA00023002"/>
    </source>
</evidence>
<dbReference type="EC" id="1.16.3.1" evidence="9"/>
<comment type="catalytic activity">
    <reaction evidence="9">
        <text>4 Fe(2+) + O2 + 4 H(+) = 4 Fe(3+) + 2 H2O</text>
        <dbReference type="Rhea" id="RHEA:11148"/>
        <dbReference type="ChEBI" id="CHEBI:15377"/>
        <dbReference type="ChEBI" id="CHEBI:15378"/>
        <dbReference type="ChEBI" id="CHEBI:15379"/>
        <dbReference type="ChEBI" id="CHEBI:29033"/>
        <dbReference type="ChEBI" id="CHEBI:29034"/>
        <dbReference type="EC" id="1.16.3.1"/>
    </reaction>
</comment>
<evidence type="ECO:0000256" key="7">
    <source>
        <dbReference type="ARBA" id="ARBA00023065"/>
    </source>
</evidence>
<dbReference type="PRINTS" id="PR00601">
    <property type="entry name" value="BACFERRITIN"/>
</dbReference>
<name>A0ABS1CL90_9GAMM</name>
<evidence type="ECO:0000256" key="6">
    <source>
        <dbReference type="ARBA" id="ARBA00023004"/>
    </source>
</evidence>
<evidence type="ECO:0000256" key="8">
    <source>
        <dbReference type="ARBA" id="ARBA00036243"/>
    </source>
</evidence>
<evidence type="ECO:0000256" key="1">
    <source>
        <dbReference type="ARBA" id="ARBA00008093"/>
    </source>
</evidence>
<comment type="caution">
    <text evidence="11">The sequence shown here is derived from an EMBL/GenBank/DDBJ whole genome shotgun (WGS) entry which is preliminary data.</text>
</comment>
<dbReference type="EMBL" id="NRRV01000054">
    <property type="protein sequence ID" value="MBK1632691.1"/>
    <property type="molecule type" value="Genomic_DNA"/>
</dbReference>
<gene>
    <name evidence="11" type="primary">bfr</name>
    <name evidence="11" type="ORF">CKO31_18465</name>
</gene>
<keyword evidence="12" id="KW-1185">Reference proteome</keyword>
<keyword evidence="5" id="KW-0560">Oxidoreductase</keyword>
<proteinExistence type="inferred from homology"/>
<dbReference type="InterPro" id="IPR008331">
    <property type="entry name" value="Ferritin_DPS_dom"/>
</dbReference>
<dbReference type="PANTHER" id="PTHR30295:SF9">
    <property type="entry name" value="BACTERIOFERRITIN"/>
    <property type="match status" value="1"/>
</dbReference>
<dbReference type="PANTHER" id="PTHR30295">
    <property type="entry name" value="BACTERIOFERRITIN"/>
    <property type="match status" value="1"/>
</dbReference>
<keyword evidence="6 9" id="KW-0408">Iron</keyword>
<evidence type="ECO:0000256" key="3">
    <source>
        <dbReference type="ARBA" id="ARBA00022448"/>
    </source>
</evidence>
<keyword evidence="9" id="KW-0479">Metal-binding</keyword>
<dbReference type="InterPro" id="IPR009078">
    <property type="entry name" value="Ferritin-like_SF"/>
</dbReference>
<comment type="similarity">
    <text evidence="1 9">Belongs to the bacterioferritin family.</text>
</comment>
<evidence type="ECO:0000256" key="2">
    <source>
        <dbReference type="ARBA" id="ARBA00022434"/>
    </source>
</evidence>
<organism evidence="11 12">
    <name type="scientific">Thiohalocapsa halophila</name>
    <dbReference type="NCBI Taxonomy" id="69359"/>
    <lineage>
        <taxon>Bacteria</taxon>
        <taxon>Pseudomonadati</taxon>
        <taxon>Pseudomonadota</taxon>
        <taxon>Gammaproteobacteria</taxon>
        <taxon>Chromatiales</taxon>
        <taxon>Chromatiaceae</taxon>
        <taxon>Thiohalocapsa</taxon>
    </lineage>
</organism>
<evidence type="ECO:0000313" key="11">
    <source>
        <dbReference type="EMBL" id="MBK1632691.1"/>
    </source>
</evidence>
<dbReference type="PIRSF" id="PIRSF002560">
    <property type="entry name" value="Bacterioferritin"/>
    <property type="match status" value="1"/>
</dbReference>
<evidence type="ECO:0000256" key="4">
    <source>
        <dbReference type="ARBA" id="ARBA00022496"/>
    </source>
</evidence>
<dbReference type="Proteomes" id="UP000748752">
    <property type="component" value="Unassembled WGS sequence"/>
</dbReference>
<dbReference type="SUPFAM" id="SSF47240">
    <property type="entry name" value="Ferritin-like"/>
    <property type="match status" value="1"/>
</dbReference>
<dbReference type="Pfam" id="PF00210">
    <property type="entry name" value="Ferritin"/>
    <property type="match status" value="1"/>
</dbReference>